<organism evidence="2 3">
    <name type="scientific">Sporothrix bragantina</name>
    <dbReference type="NCBI Taxonomy" id="671064"/>
    <lineage>
        <taxon>Eukaryota</taxon>
        <taxon>Fungi</taxon>
        <taxon>Dikarya</taxon>
        <taxon>Ascomycota</taxon>
        <taxon>Pezizomycotina</taxon>
        <taxon>Sordariomycetes</taxon>
        <taxon>Sordariomycetidae</taxon>
        <taxon>Ophiostomatales</taxon>
        <taxon>Ophiostomataceae</taxon>
        <taxon>Sporothrix</taxon>
    </lineage>
</organism>
<evidence type="ECO:0000313" key="2">
    <source>
        <dbReference type="EMBL" id="CAK7214012.1"/>
    </source>
</evidence>
<reference evidence="2 3" key="1">
    <citation type="submission" date="2024-01" db="EMBL/GenBank/DDBJ databases">
        <authorList>
            <person name="Allen C."/>
            <person name="Tagirdzhanova G."/>
        </authorList>
    </citation>
    <scope>NUCLEOTIDE SEQUENCE [LARGE SCALE GENOMIC DNA]</scope>
</reference>
<feature type="region of interest" description="Disordered" evidence="1">
    <location>
        <begin position="333"/>
        <end position="368"/>
    </location>
</feature>
<feature type="region of interest" description="Disordered" evidence="1">
    <location>
        <begin position="251"/>
        <end position="286"/>
    </location>
</feature>
<name>A0ABP0B3A7_9PEZI</name>
<protein>
    <submittedName>
        <fullName evidence="2">Uncharacterized protein</fullName>
    </submittedName>
</protein>
<accession>A0ABP0B3A7</accession>
<sequence length="467" mass="51086">MEENGREGVIAFNLVDALNGADPNAAATELKTQFQLKGTSLGGETPNAGGLVVDEDIGVDTLTAQCYVEAVVHGSLTPDQFSEPATLLILQFAFCPRSRSRRFRDVAITLTFTAGTELVIQPSNRWKTGTSSIDRERSHTISPSLEGAVGPATGTLSYEWKQTDSRKIEDHIWIEGLVKALEDRPDGRRVPDSAVWELHENKQTSSGVPSFFRTAVLLKRESTLRNEPFKALLSITGDVHTHPSDWAKIRGIKDGNGPGNSHQAPSKFRKLHKSQPEADPEDKDTVPMVAARIPLYFDPKLPDRNPLNIDRTRLQDVDLSHYKGLVHVRSWTESADEAAQSGQGHEQVQPPAQQDPASAPSTTVPGPPPVVNWPSCTMPAAQPPVIRPPVAPLPPAVTPAYSPPKLSDLSTVGQLDVRLAQLAIELSLVDEEAQYLRRMIELVAEKRRLVQETHSVQALRNNASNSK</sequence>
<proteinExistence type="predicted"/>
<dbReference type="Proteomes" id="UP001642406">
    <property type="component" value="Unassembled WGS sequence"/>
</dbReference>
<gene>
    <name evidence="2" type="ORF">SBRCBS47491_001995</name>
</gene>
<comment type="caution">
    <text evidence="2">The sequence shown here is derived from an EMBL/GenBank/DDBJ whole genome shotgun (WGS) entry which is preliminary data.</text>
</comment>
<feature type="compositionally biased region" description="Low complexity" evidence="1">
    <location>
        <begin position="347"/>
        <end position="364"/>
    </location>
</feature>
<evidence type="ECO:0000313" key="3">
    <source>
        <dbReference type="Proteomes" id="UP001642406"/>
    </source>
</evidence>
<dbReference type="EMBL" id="CAWUHC010000011">
    <property type="protein sequence ID" value="CAK7214012.1"/>
    <property type="molecule type" value="Genomic_DNA"/>
</dbReference>
<evidence type="ECO:0000256" key="1">
    <source>
        <dbReference type="SAM" id="MobiDB-lite"/>
    </source>
</evidence>
<keyword evidence="3" id="KW-1185">Reference proteome</keyword>